<dbReference type="Gene3D" id="1.20.120.450">
    <property type="entry name" value="dinb family like domain"/>
    <property type="match status" value="1"/>
</dbReference>
<dbReference type="STRING" id="589385.SAMN05421504_101646"/>
<feature type="domain" description="Mycothiol-dependent maleylpyruvate isomerase metal-binding" evidence="1">
    <location>
        <begin position="2"/>
        <end position="119"/>
    </location>
</feature>
<reference evidence="2 3" key="1">
    <citation type="submission" date="2016-10" db="EMBL/GenBank/DDBJ databases">
        <authorList>
            <person name="de Groot N.N."/>
        </authorList>
    </citation>
    <scope>NUCLEOTIDE SEQUENCE [LARGE SCALE GENOMIC DNA]</scope>
    <source>
        <strain evidence="2 3">CPCC 202699</strain>
    </source>
</reference>
<dbReference type="AlphaFoldDB" id="A0A1H2TQB6"/>
<dbReference type="InterPro" id="IPR017517">
    <property type="entry name" value="Maleyloyr_isom"/>
</dbReference>
<proteinExistence type="predicted"/>
<dbReference type="InterPro" id="IPR024344">
    <property type="entry name" value="MDMPI_metal-binding"/>
</dbReference>
<dbReference type="EMBL" id="FNON01000001">
    <property type="protein sequence ID" value="SDW46116.1"/>
    <property type="molecule type" value="Genomic_DNA"/>
</dbReference>
<name>A0A1H2TQB6_9PSEU</name>
<gene>
    <name evidence="2" type="ORF">SAMN05421504_101646</name>
</gene>
<sequence length="180" mass="19768">MDSFDRVLRGVGAEAWHSPTPCREWTVRDLVNHLTAEQLWVPHLLAGATMDDVGDRFDGDVLGDDPLKTWEQAAAAAREAFHEPGVLTRNVQVSSGLIECSDYGWQMTIDLAVHAWDLATAIGRPNPIDPFVAAELLEVVRPQLDAWQGLGIFDPPVAVSRHADAPTRLVALLGRTPYRA</sequence>
<dbReference type="Pfam" id="PF11716">
    <property type="entry name" value="MDMPI_N"/>
    <property type="match status" value="1"/>
</dbReference>
<organism evidence="2 3">
    <name type="scientific">Amycolatopsis xylanica</name>
    <dbReference type="NCBI Taxonomy" id="589385"/>
    <lineage>
        <taxon>Bacteria</taxon>
        <taxon>Bacillati</taxon>
        <taxon>Actinomycetota</taxon>
        <taxon>Actinomycetes</taxon>
        <taxon>Pseudonocardiales</taxon>
        <taxon>Pseudonocardiaceae</taxon>
        <taxon>Amycolatopsis</taxon>
    </lineage>
</organism>
<keyword evidence="3" id="KW-1185">Reference proteome</keyword>
<dbReference type="InterPro" id="IPR017520">
    <property type="entry name" value="CHP03086"/>
</dbReference>
<accession>A0A1H2TQB6</accession>
<dbReference type="Proteomes" id="UP000199515">
    <property type="component" value="Unassembled WGS sequence"/>
</dbReference>
<evidence type="ECO:0000313" key="3">
    <source>
        <dbReference type="Proteomes" id="UP000199515"/>
    </source>
</evidence>
<evidence type="ECO:0000313" key="2">
    <source>
        <dbReference type="EMBL" id="SDW46116.1"/>
    </source>
</evidence>
<dbReference type="NCBIfam" id="TIGR03083">
    <property type="entry name" value="maleylpyruvate isomerase family mycothiol-dependent enzyme"/>
    <property type="match status" value="1"/>
</dbReference>
<dbReference type="InterPro" id="IPR034660">
    <property type="entry name" value="DinB/YfiT-like"/>
</dbReference>
<dbReference type="NCBIfam" id="TIGR03086">
    <property type="entry name" value="TIGR03086 family metal-binding protein"/>
    <property type="match status" value="1"/>
</dbReference>
<protein>
    <submittedName>
        <fullName evidence="2">TIGR03086 family protein</fullName>
    </submittedName>
</protein>
<dbReference type="SUPFAM" id="SSF109854">
    <property type="entry name" value="DinB/YfiT-like putative metalloenzymes"/>
    <property type="match status" value="1"/>
</dbReference>
<evidence type="ECO:0000259" key="1">
    <source>
        <dbReference type="Pfam" id="PF11716"/>
    </source>
</evidence>
<dbReference type="GO" id="GO:0046872">
    <property type="term" value="F:metal ion binding"/>
    <property type="evidence" value="ECO:0007669"/>
    <property type="project" value="InterPro"/>
</dbReference>